<protein>
    <recommendedName>
        <fullName evidence="4">FAD/NAD(P)-binding domain-containing protein</fullName>
    </recommendedName>
</protein>
<dbReference type="OrthoDB" id="74360at2759"/>
<keyword evidence="3" id="KW-1185">Reference proteome</keyword>
<evidence type="ECO:0000256" key="1">
    <source>
        <dbReference type="ARBA" id="ARBA00010139"/>
    </source>
</evidence>
<comment type="similarity">
    <text evidence="1">Belongs to the FAD-binding monooxygenase family.</text>
</comment>
<dbReference type="SUPFAM" id="SSF51905">
    <property type="entry name" value="FAD/NAD(P)-binding domain"/>
    <property type="match status" value="2"/>
</dbReference>
<evidence type="ECO:0000313" key="2">
    <source>
        <dbReference type="EMBL" id="TRX92650.1"/>
    </source>
</evidence>
<dbReference type="PANTHER" id="PTHR42877:SF8">
    <property type="entry name" value="MONOOXYGENASE"/>
    <property type="match status" value="1"/>
</dbReference>
<evidence type="ECO:0000313" key="3">
    <source>
        <dbReference type="Proteomes" id="UP000319160"/>
    </source>
</evidence>
<dbReference type="Pfam" id="PF13450">
    <property type="entry name" value="NAD_binding_8"/>
    <property type="match status" value="1"/>
</dbReference>
<dbReference type="InterPro" id="IPR036188">
    <property type="entry name" value="FAD/NAD-bd_sf"/>
</dbReference>
<dbReference type="AlphaFoldDB" id="A0A553HXH7"/>
<dbReference type="Proteomes" id="UP000319160">
    <property type="component" value="Unassembled WGS sequence"/>
</dbReference>
<organism evidence="2 3">
    <name type="scientific">Xylaria flabelliformis</name>
    <dbReference type="NCBI Taxonomy" id="2512241"/>
    <lineage>
        <taxon>Eukaryota</taxon>
        <taxon>Fungi</taxon>
        <taxon>Dikarya</taxon>
        <taxon>Ascomycota</taxon>
        <taxon>Pezizomycotina</taxon>
        <taxon>Sordariomycetes</taxon>
        <taxon>Xylariomycetidae</taxon>
        <taxon>Xylariales</taxon>
        <taxon>Xylariaceae</taxon>
        <taxon>Xylaria</taxon>
    </lineage>
</organism>
<dbReference type="PRINTS" id="PR00419">
    <property type="entry name" value="ADXRDTASE"/>
</dbReference>
<dbReference type="InterPro" id="IPR051209">
    <property type="entry name" value="FAD-bind_Monooxygenase_sf"/>
</dbReference>
<name>A0A553HXH7_9PEZI</name>
<gene>
    <name evidence="2" type="ORF">FHL15_006577</name>
</gene>
<proteinExistence type="inferred from homology"/>
<reference evidence="3" key="1">
    <citation type="submission" date="2019-06" db="EMBL/GenBank/DDBJ databases">
        <title>Draft genome sequence of the griseofulvin-producing fungus Xylaria cubensis strain G536.</title>
        <authorList>
            <person name="Mead M.E."/>
            <person name="Raja H.A."/>
            <person name="Steenwyk J.L."/>
            <person name="Knowles S.L."/>
            <person name="Oberlies N.H."/>
            <person name="Rokas A."/>
        </authorList>
    </citation>
    <scope>NUCLEOTIDE SEQUENCE [LARGE SCALE GENOMIC DNA]</scope>
    <source>
        <strain evidence="3">G536</strain>
    </source>
</reference>
<dbReference type="PANTHER" id="PTHR42877">
    <property type="entry name" value="L-ORNITHINE N(5)-MONOOXYGENASE-RELATED"/>
    <property type="match status" value="1"/>
</dbReference>
<evidence type="ECO:0008006" key="4">
    <source>
        <dbReference type="Google" id="ProtNLM"/>
    </source>
</evidence>
<accession>A0A553HXH7</accession>
<comment type="caution">
    <text evidence="2">The sequence shown here is derived from an EMBL/GenBank/DDBJ whole genome shotgun (WGS) entry which is preliminary data.</text>
</comment>
<dbReference type="EMBL" id="VFLP01000035">
    <property type="protein sequence ID" value="TRX92650.1"/>
    <property type="molecule type" value="Genomic_DNA"/>
</dbReference>
<dbReference type="Gene3D" id="3.50.50.60">
    <property type="entry name" value="FAD/NAD(P)-binding domain"/>
    <property type="match status" value="2"/>
</dbReference>
<sequence length="591" mass="66760">MADEFVHQFDNTLAGQDAAKRLEGPIHAERHMRIAVIGAGASGLLVAYKLQKDFNNFRLTIYEKNPSVSGTWYENKYPGCACDVPSHNYTWSFEPKLDWSSVYASSKEIFDYFDGFARKYNLHQYVRLQHQVVGAYWNNDKSEYDVSIKDSANDLTITDHCDILINACGVLNNWRWPEIPGLFNFKGTLLHTANWDENIHLEGKRVGLIGNGSSAIQVLPAIREKCSKVTTFIRSPTWVSPTTGLEQHVFSEEEKSDFANKPGNLREYRAKIETGLNGSFGIFLRNHKLQEETLAHMIGQMKQKLGDADLEAKLIPKFSVGCRRFTPGINYLESLTKPNVEVVIGEINSVTETGCLCDDGKEYPVDILICATGFDTYFKPRFPIISHKGENLQDKWATDPQSYLGVAAAGFPNYFTILGPTSPIGNGPVLYGVEMQVDWICKFIDIYQTTNIKMFFPKEEAVKDFVEYKDHFMKKTVWTDSCNSWYKNRDDGRIFALWPGSTLHYVECMKNVRLDDFEIIYAGNRFAWLGNGFSQTELDPTADWAYYIRESDDDSVPLSTAGQRKLLTKSGSKDAGSGEWSSALALLSGAR</sequence>